<dbReference type="InterPro" id="IPR002403">
    <property type="entry name" value="Cyt_P450_E_grp-IV"/>
</dbReference>
<evidence type="ECO:0000256" key="12">
    <source>
        <dbReference type="PIRSR" id="PIRSR602403-1"/>
    </source>
</evidence>
<feature type="transmembrane region" description="Helical" evidence="14">
    <location>
        <begin position="259"/>
        <end position="282"/>
    </location>
</feature>
<evidence type="ECO:0000256" key="4">
    <source>
        <dbReference type="ARBA" id="ARBA00010992"/>
    </source>
</evidence>
<feature type="transmembrane region" description="Helical" evidence="14">
    <location>
        <begin position="226"/>
        <end position="247"/>
    </location>
</feature>
<dbReference type="GO" id="GO:0005506">
    <property type="term" value="F:iron ion binding"/>
    <property type="evidence" value="ECO:0007669"/>
    <property type="project" value="InterPro"/>
</dbReference>
<feature type="region of interest" description="Disordered" evidence="13">
    <location>
        <begin position="26"/>
        <end position="49"/>
    </location>
</feature>
<dbReference type="GO" id="GO:0016020">
    <property type="term" value="C:membrane"/>
    <property type="evidence" value="ECO:0007669"/>
    <property type="project" value="UniProtKB-SubCell"/>
</dbReference>
<dbReference type="Pfam" id="PF00083">
    <property type="entry name" value="Sugar_tr"/>
    <property type="match status" value="1"/>
</dbReference>
<dbReference type="InterPro" id="IPR017972">
    <property type="entry name" value="Cyt_P450_CS"/>
</dbReference>
<evidence type="ECO:0000256" key="14">
    <source>
        <dbReference type="SAM" id="Phobius"/>
    </source>
</evidence>
<dbReference type="PROSITE" id="PS00086">
    <property type="entry name" value="CYTOCHROME_P450"/>
    <property type="match status" value="1"/>
</dbReference>
<dbReference type="EMBL" id="JASAOK010000015">
    <property type="protein sequence ID" value="KAK6223515.1"/>
    <property type="molecule type" value="Genomic_DNA"/>
</dbReference>
<organism evidence="16 17">
    <name type="scientific">Colletotrichum tabaci</name>
    <dbReference type="NCBI Taxonomy" id="1209068"/>
    <lineage>
        <taxon>Eukaryota</taxon>
        <taxon>Fungi</taxon>
        <taxon>Dikarya</taxon>
        <taxon>Ascomycota</taxon>
        <taxon>Pezizomycotina</taxon>
        <taxon>Sordariomycetes</taxon>
        <taxon>Hypocreomycetidae</taxon>
        <taxon>Glomerellales</taxon>
        <taxon>Glomerellaceae</taxon>
        <taxon>Colletotrichum</taxon>
        <taxon>Colletotrichum destructivum species complex</taxon>
    </lineage>
</organism>
<evidence type="ECO:0000256" key="5">
    <source>
        <dbReference type="ARBA" id="ARBA00022448"/>
    </source>
</evidence>
<feature type="transmembrane region" description="Helical" evidence="14">
    <location>
        <begin position="288"/>
        <end position="310"/>
    </location>
</feature>
<feature type="transmembrane region" description="Helical" evidence="14">
    <location>
        <begin position="479"/>
        <end position="496"/>
    </location>
</feature>
<comment type="similarity">
    <text evidence="3">Belongs to the cytochrome P450 family.</text>
</comment>
<proteinExistence type="inferred from homology"/>
<evidence type="ECO:0000256" key="7">
    <source>
        <dbReference type="ARBA" id="ARBA00022723"/>
    </source>
</evidence>
<feature type="transmembrane region" description="Helical" evidence="14">
    <location>
        <begin position="453"/>
        <end position="473"/>
    </location>
</feature>
<reference evidence="16 17" key="1">
    <citation type="submission" date="2023-04" db="EMBL/GenBank/DDBJ databases">
        <title>Colletotrichum tabacum stain YC1 causing leaf anthracnose on Nicotiana tabacum(L.) cv.</title>
        <authorList>
            <person name="Ji Z."/>
            <person name="Wang M."/>
            <person name="Zhang J."/>
            <person name="Wang N."/>
            <person name="Zhou Z."/>
        </authorList>
    </citation>
    <scope>NUCLEOTIDE SEQUENCE [LARGE SCALE GENOMIC DNA]</scope>
    <source>
        <strain evidence="16 17">YC1</strain>
    </source>
</reference>
<dbReference type="InterPro" id="IPR020846">
    <property type="entry name" value="MFS_dom"/>
</dbReference>
<keyword evidence="11 14" id="KW-0472">Membrane</keyword>
<dbReference type="CDD" id="cd11041">
    <property type="entry name" value="CYP503A1-like"/>
    <property type="match status" value="1"/>
</dbReference>
<comment type="similarity">
    <text evidence="4">Belongs to the major facilitator superfamily. Sugar transporter (TC 2.A.1.1) family.</text>
</comment>
<dbReference type="Gene3D" id="1.10.630.10">
    <property type="entry name" value="Cytochrome P450"/>
    <property type="match status" value="1"/>
</dbReference>
<dbReference type="SUPFAM" id="SSF103473">
    <property type="entry name" value="MFS general substrate transporter"/>
    <property type="match status" value="1"/>
</dbReference>
<evidence type="ECO:0000256" key="10">
    <source>
        <dbReference type="ARBA" id="ARBA00023033"/>
    </source>
</evidence>
<dbReference type="Pfam" id="PF00067">
    <property type="entry name" value="p450"/>
    <property type="match status" value="1"/>
</dbReference>
<feature type="binding site" description="axial binding residue" evidence="12">
    <location>
        <position position="728"/>
    </location>
    <ligand>
        <name>heme</name>
        <dbReference type="ChEBI" id="CHEBI:30413"/>
    </ligand>
    <ligandPart>
        <name>Fe</name>
        <dbReference type="ChEBI" id="CHEBI:18248"/>
    </ligandPart>
</feature>
<keyword evidence="6 14" id="KW-0812">Transmembrane</keyword>
<accession>A0AAV9TME4</accession>
<dbReference type="InterPro" id="IPR005829">
    <property type="entry name" value="Sugar_transporter_CS"/>
</dbReference>
<feature type="domain" description="Major facilitator superfamily (MFS) profile" evidence="15">
    <location>
        <begin position="120"/>
        <end position="591"/>
    </location>
</feature>
<evidence type="ECO:0000256" key="9">
    <source>
        <dbReference type="ARBA" id="ARBA00023004"/>
    </source>
</evidence>
<dbReference type="GO" id="GO:0004497">
    <property type="term" value="F:monooxygenase activity"/>
    <property type="evidence" value="ECO:0007669"/>
    <property type="project" value="UniProtKB-KW"/>
</dbReference>
<evidence type="ECO:0000259" key="15">
    <source>
        <dbReference type="PROSITE" id="PS50850"/>
    </source>
</evidence>
<evidence type="ECO:0000313" key="16">
    <source>
        <dbReference type="EMBL" id="KAK6223515.1"/>
    </source>
</evidence>
<dbReference type="PROSITE" id="PS00216">
    <property type="entry name" value="SUGAR_TRANSPORT_1"/>
    <property type="match status" value="1"/>
</dbReference>
<evidence type="ECO:0000256" key="6">
    <source>
        <dbReference type="ARBA" id="ARBA00022692"/>
    </source>
</evidence>
<keyword evidence="9 12" id="KW-0408">Iron</keyword>
<evidence type="ECO:0000256" key="2">
    <source>
        <dbReference type="ARBA" id="ARBA00004141"/>
    </source>
</evidence>
<dbReference type="InterPro" id="IPR050814">
    <property type="entry name" value="Myo-inositol_Transporter"/>
</dbReference>
<feature type="compositionally biased region" description="Basic and acidic residues" evidence="13">
    <location>
        <begin position="26"/>
        <end position="38"/>
    </location>
</feature>
<evidence type="ECO:0000256" key="3">
    <source>
        <dbReference type="ARBA" id="ARBA00010617"/>
    </source>
</evidence>
<evidence type="ECO:0000256" key="13">
    <source>
        <dbReference type="SAM" id="MobiDB-lite"/>
    </source>
</evidence>
<dbReference type="AlphaFoldDB" id="A0AAV9TME4"/>
<dbReference type="PRINTS" id="PR00465">
    <property type="entry name" value="EP450IV"/>
</dbReference>
<keyword evidence="7 12" id="KW-0479">Metal-binding</keyword>
<sequence length="796" mass="88646">MSTVHSVDKTIHQNNTLGIEIDVSHKEHPNHGKLDDSHQSTGGLGNPLRNIPRDRLKAEASLFAVSLGWPSEIGLFQKAALVAQSPTAFEDIPELTEDDRSVLRNEVEHCWRHPFALYLTIAMNSISAAVQGWDQTGSNGANLSFPQAFGIEDKGQACLASGTCQRNSWIIGAINSSPYMAICLVACWLSDPVNNWIGRRGAIFVGSIFSIIGPIGQAISQTWPQILIYRILLGMGMGLKEVTVPVFSAESSPSSIRGALVMSWQLFSAFGIMLGFSANLAVAGYGDIAWRLQLGSAMIPAVPLLLGIYFTPESPRWLLKQGKYRKAYASLQKLRGNDLLAARDLYLIDAQMSMEQNLIQAQGFDKSNFFKRCVELWTVPRNRRATQASGIIMAAQQFCGVNLMSFYSSTLFEEAGASKTSALLASWGYGMAMFLFALPALKTIDRWGRRTLLLATFPNMCWAMGAAGLAFYIPKDSQAHLGVICLFIYLFAAFYGPERGLVFRPVVHWFIPICWDLRRKLADARQILEPYMASRNAIKAAALAKGELCPFDDLVEWWESEYGPSNNHVINQLTLTIVAIHTTSDLLQQTMIDIVKNPELFAPLREEVVQVLGLQGLKKTALYNLKLMDSVFKESQRLKPVLLGIWRRQALADVELSDGYVIKKGQKVIGDSTHMWSSDYYTDAQKFDGYRFMRLREATGGEDSDKKTAHLVSTSSKHLCFGHGLHSCPGRFFAANEVKIALCHLLLKYDWKLSEDAKPDSNWTVFGMTIIPDPSIKLMVRRRQEEIDIDSLESSE</sequence>
<feature type="transmembrane region" description="Helical" evidence="14">
    <location>
        <begin position="169"/>
        <end position="189"/>
    </location>
</feature>
<dbReference type="InterPro" id="IPR036396">
    <property type="entry name" value="Cyt_P450_sf"/>
</dbReference>
<dbReference type="PROSITE" id="PS50850">
    <property type="entry name" value="MFS"/>
    <property type="match status" value="1"/>
</dbReference>
<dbReference type="InterPro" id="IPR005828">
    <property type="entry name" value="MFS_sugar_transport-like"/>
</dbReference>
<keyword evidence="10" id="KW-0560">Oxidoreductase</keyword>
<evidence type="ECO:0000256" key="8">
    <source>
        <dbReference type="ARBA" id="ARBA00022989"/>
    </source>
</evidence>
<dbReference type="Proteomes" id="UP001327957">
    <property type="component" value="Unassembled WGS sequence"/>
</dbReference>
<dbReference type="GO" id="GO:0022857">
    <property type="term" value="F:transmembrane transporter activity"/>
    <property type="evidence" value="ECO:0007669"/>
    <property type="project" value="InterPro"/>
</dbReference>
<name>A0AAV9TME4_9PEZI</name>
<dbReference type="GO" id="GO:0020037">
    <property type="term" value="F:heme binding"/>
    <property type="evidence" value="ECO:0007669"/>
    <property type="project" value="InterPro"/>
</dbReference>
<keyword evidence="8 14" id="KW-1133">Transmembrane helix</keyword>
<dbReference type="InterPro" id="IPR001128">
    <property type="entry name" value="Cyt_P450"/>
</dbReference>
<keyword evidence="10" id="KW-0503">Monooxygenase</keyword>
<dbReference type="SUPFAM" id="SSF48264">
    <property type="entry name" value="Cytochrome P450"/>
    <property type="match status" value="1"/>
</dbReference>
<feature type="transmembrane region" description="Helical" evidence="14">
    <location>
        <begin position="422"/>
        <end position="441"/>
    </location>
</feature>
<keyword evidence="12" id="KW-0349">Heme</keyword>
<evidence type="ECO:0000256" key="11">
    <source>
        <dbReference type="ARBA" id="ARBA00023136"/>
    </source>
</evidence>
<evidence type="ECO:0000313" key="17">
    <source>
        <dbReference type="Proteomes" id="UP001327957"/>
    </source>
</evidence>
<dbReference type="GO" id="GO:0016705">
    <property type="term" value="F:oxidoreductase activity, acting on paired donors, with incorporation or reduction of molecular oxygen"/>
    <property type="evidence" value="ECO:0007669"/>
    <property type="project" value="InterPro"/>
</dbReference>
<dbReference type="PANTHER" id="PTHR48020:SF14">
    <property type="entry name" value="SUGAR TRANSPORTER, PUTATIVE-RELATED"/>
    <property type="match status" value="1"/>
</dbReference>
<evidence type="ECO:0000256" key="1">
    <source>
        <dbReference type="ARBA" id="ARBA00001971"/>
    </source>
</evidence>
<dbReference type="Gene3D" id="1.20.1250.20">
    <property type="entry name" value="MFS general substrate transporter like domains"/>
    <property type="match status" value="1"/>
</dbReference>
<protein>
    <recommendedName>
        <fullName evidence="15">Major facilitator superfamily (MFS) profile domain-containing protein</fullName>
    </recommendedName>
</protein>
<feature type="transmembrane region" description="Helical" evidence="14">
    <location>
        <begin position="201"/>
        <end position="220"/>
    </location>
</feature>
<dbReference type="PROSITE" id="PS00217">
    <property type="entry name" value="SUGAR_TRANSPORT_2"/>
    <property type="match status" value="1"/>
</dbReference>
<keyword evidence="5" id="KW-0813">Transport</keyword>
<comment type="subcellular location">
    <subcellularLocation>
        <location evidence="2">Membrane</location>
        <topology evidence="2">Multi-pass membrane protein</topology>
    </subcellularLocation>
</comment>
<comment type="cofactor">
    <cofactor evidence="1 12">
        <name>heme</name>
        <dbReference type="ChEBI" id="CHEBI:30413"/>
    </cofactor>
</comment>
<dbReference type="InterPro" id="IPR036259">
    <property type="entry name" value="MFS_trans_sf"/>
</dbReference>
<dbReference type="PANTHER" id="PTHR48020">
    <property type="entry name" value="PROTON MYO-INOSITOL COTRANSPORTER"/>
    <property type="match status" value="1"/>
</dbReference>
<comment type="caution">
    <text evidence="16">The sequence shown here is derived from an EMBL/GenBank/DDBJ whole genome shotgun (WGS) entry which is preliminary data.</text>
</comment>
<keyword evidence="17" id="KW-1185">Reference proteome</keyword>
<gene>
    <name evidence="16" type="ORF">QIS74_03459</name>
</gene>